<comment type="caution">
    <text evidence="1">The sequence shown here is derived from an EMBL/GenBank/DDBJ whole genome shotgun (WGS) entry which is preliminary data.</text>
</comment>
<reference evidence="1 4" key="1">
    <citation type="submission" date="2018-08" db="EMBL/GenBank/DDBJ databases">
        <title>A genome reference for cultivated species of the human gut microbiota.</title>
        <authorList>
            <person name="Zou Y."/>
            <person name="Xue W."/>
            <person name="Luo G."/>
        </authorList>
    </citation>
    <scope>NUCLEOTIDE SEQUENCE [LARGE SCALE GENOMIC DNA]</scope>
    <source>
        <strain evidence="2 4">AF26-4BH</strain>
        <strain evidence="1">TF05-5AC</strain>
    </source>
</reference>
<evidence type="ECO:0000313" key="4">
    <source>
        <dbReference type="Proteomes" id="UP000261166"/>
    </source>
</evidence>
<evidence type="ECO:0000313" key="1">
    <source>
        <dbReference type="EMBL" id="RGE64162.1"/>
    </source>
</evidence>
<name>A0A3E3IAU4_9FIRM</name>
<dbReference type="AlphaFoldDB" id="A0A3E3IAU4"/>
<sequence length="133" mass="15612">MGSLYSLIKSANFSFVIRTCFHLSFSEAYDYKSILYGERFRFTYKNLQKQLLFYGNICWLMENKMIVLIGTGNNPMVGMTADFAVSIEETVIMSEEFTDFSKKNRTNHKRSVRSIIYLCHLLRTCQPEQPLQY</sequence>
<dbReference type="EMBL" id="QVLV01000002">
    <property type="protein sequence ID" value="RGE64162.1"/>
    <property type="molecule type" value="Genomic_DNA"/>
</dbReference>
<accession>A0A3E3IAU4</accession>
<keyword evidence="3" id="KW-1185">Reference proteome</keyword>
<dbReference type="EMBL" id="QVLU01000002">
    <property type="protein sequence ID" value="RGE73935.1"/>
    <property type="molecule type" value="Genomic_DNA"/>
</dbReference>
<gene>
    <name evidence="2" type="ORF">DWY69_02260</name>
    <name evidence="1" type="ORF">DXC51_03560</name>
</gene>
<protein>
    <submittedName>
        <fullName evidence="1">Uncharacterized protein</fullName>
    </submittedName>
</protein>
<evidence type="ECO:0000313" key="3">
    <source>
        <dbReference type="Proteomes" id="UP000260812"/>
    </source>
</evidence>
<dbReference type="Proteomes" id="UP000261166">
    <property type="component" value="Unassembled WGS sequence"/>
</dbReference>
<evidence type="ECO:0000313" key="2">
    <source>
        <dbReference type="EMBL" id="RGE73935.1"/>
    </source>
</evidence>
<organism evidence="1 3">
    <name type="scientific">Eisenbergiella massiliensis</name>
    <dbReference type="NCBI Taxonomy" id="1720294"/>
    <lineage>
        <taxon>Bacteria</taxon>
        <taxon>Bacillati</taxon>
        <taxon>Bacillota</taxon>
        <taxon>Clostridia</taxon>
        <taxon>Lachnospirales</taxon>
        <taxon>Lachnospiraceae</taxon>
        <taxon>Eisenbergiella</taxon>
    </lineage>
</organism>
<dbReference type="Proteomes" id="UP000260812">
    <property type="component" value="Unassembled WGS sequence"/>
</dbReference>
<proteinExistence type="predicted"/>